<evidence type="ECO:0000313" key="19">
    <source>
        <dbReference type="EMBL" id="RZI01530.1"/>
    </source>
</evidence>
<dbReference type="SUPFAM" id="SSF55781">
    <property type="entry name" value="GAF domain-like"/>
    <property type="match status" value="1"/>
</dbReference>
<dbReference type="OrthoDB" id="9776552at2"/>
<evidence type="ECO:0000256" key="9">
    <source>
        <dbReference type="ARBA" id="ARBA00022777"/>
    </source>
</evidence>
<reference evidence="19 20" key="1">
    <citation type="submission" date="2018-11" db="EMBL/GenBank/DDBJ databases">
        <title>Genomic profiling of Staphylococcus species from a Poultry farm system in KwaZulu-Natal, South Africa.</title>
        <authorList>
            <person name="Amoako D.G."/>
            <person name="Somboro A.M."/>
            <person name="Abia A.L.K."/>
            <person name="Bester L.A."/>
            <person name="Essack S.Y."/>
        </authorList>
    </citation>
    <scope>NUCLEOTIDE SEQUENCE [LARGE SCALE GENOMIC DNA]</scope>
    <source>
        <strain evidence="19 20">SA11</strain>
    </source>
</reference>
<dbReference type="InterPro" id="IPR003018">
    <property type="entry name" value="GAF"/>
</dbReference>
<dbReference type="GeneID" id="93725788"/>
<dbReference type="GO" id="GO:0000155">
    <property type="term" value="F:phosphorelay sensor kinase activity"/>
    <property type="evidence" value="ECO:0007669"/>
    <property type="project" value="InterPro"/>
</dbReference>
<evidence type="ECO:0000259" key="17">
    <source>
        <dbReference type="SMART" id="SM00387"/>
    </source>
</evidence>
<dbReference type="InterPro" id="IPR011620">
    <property type="entry name" value="Sig_transdc_His_kinase_LytS_TM"/>
</dbReference>
<feature type="domain" description="Histidine kinase/HSP90-like ATPase" evidence="17">
    <location>
        <begin position="471"/>
        <end position="580"/>
    </location>
</feature>
<dbReference type="InterPro" id="IPR036890">
    <property type="entry name" value="HATPase_C_sf"/>
</dbReference>
<dbReference type="SMART" id="SM00065">
    <property type="entry name" value="GAF"/>
    <property type="match status" value="1"/>
</dbReference>
<dbReference type="Gene3D" id="3.30.450.40">
    <property type="match status" value="1"/>
</dbReference>
<feature type="transmembrane region" description="Helical" evidence="15">
    <location>
        <begin position="42"/>
        <end position="62"/>
    </location>
</feature>
<evidence type="ECO:0000259" key="16">
    <source>
        <dbReference type="SMART" id="SM00065"/>
    </source>
</evidence>
<keyword evidence="5" id="KW-0597">Phosphoprotein</keyword>
<keyword evidence="12" id="KW-0902">Two-component regulatory system</keyword>
<keyword evidence="8" id="KW-0547">Nucleotide-binding</keyword>
<dbReference type="EC" id="2.7.13.3" evidence="3"/>
<dbReference type="GO" id="GO:0005886">
    <property type="term" value="C:plasma membrane"/>
    <property type="evidence" value="ECO:0007669"/>
    <property type="project" value="UniProtKB-SubCell"/>
</dbReference>
<evidence type="ECO:0000256" key="13">
    <source>
        <dbReference type="ARBA" id="ARBA00023136"/>
    </source>
</evidence>
<keyword evidence="11 15" id="KW-1133">Transmembrane helix</keyword>
<evidence type="ECO:0000313" key="18">
    <source>
        <dbReference type="EMBL" id="QQS81858.1"/>
    </source>
</evidence>
<accession>A0A143PCT9</accession>
<evidence type="ECO:0000256" key="7">
    <source>
        <dbReference type="ARBA" id="ARBA00022692"/>
    </source>
</evidence>
<dbReference type="GO" id="GO:0005524">
    <property type="term" value="F:ATP binding"/>
    <property type="evidence" value="ECO:0007669"/>
    <property type="project" value="UniProtKB-KW"/>
</dbReference>
<comment type="subcellular location">
    <subcellularLocation>
        <location evidence="2">Cell membrane</location>
        <topology evidence="2">Multi-pass membrane protein</topology>
    </subcellularLocation>
</comment>
<dbReference type="Proteomes" id="UP000293854">
    <property type="component" value="Unassembled WGS sequence"/>
</dbReference>
<dbReference type="Pfam" id="PF02518">
    <property type="entry name" value="HATPase_c"/>
    <property type="match status" value="1"/>
</dbReference>
<keyword evidence="6" id="KW-0808">Transferase</keyword>
<keyword evidence="9 19" id="KW-0418">Kinase</keyword>
<dbReference type="PANTHER" id="PTHR34220:SF7">
    <property type="entry name" value="SENSOR HISTIDINE KINASE YPDA"/>
    <property type="match status" value="1"/>
</dbReference>
<evidence type="ECO:0000256" key="12">
    <source>
        <dbReference type="ARBA" id="ARBA00023012"/>
    </source>
</evidence>
<dbReference type="Pfam" id="PF06580">
    <property type="entry name" value="His_kinase"/>
    <property type="match status" value="1"/>
</dbReference>
<evidence type="ECO:0000256" key="11">
    <source>
        <dbReference type="ARBA" id="ARBA00022989"/>
    </source>
</evidence>
<dbReference type="EMBL" id="CP068073">
    <property type="protein sequence ID" value="QQS81858.1"/>
    <property type="molecule type" value="Genomic_DNA"/>
</dbReference>
<comment type="catalytic activity">
    <reaction evidence="1">
        <text>ATP + protein L-histidine = ADP + protein N-phospho-L-histidine.</text>
        <dbReference type="EC" id="2.7.13.3"/>
    </reaction>
</comment>
<dbReference type="EMBL" id="RQTE01000157">
    <property type="protein sequence ID" value="RZI01530.1"/>
    <property type="molecule type" value="Genomic_DNA"/>
</dbReference>
<gene>
    <name evidence="19" type="ORF">EIG99_08580</name>
    <name evidence="18" type="ORF">I6J05_07955</name>
</gene>
<evidence type="ECO:0000256" key="8">
    <source>
        <dbReference type="ARBA" id="ARBA00022741"/>
    </source>
</evidence>
<organism evidence="19 20">
    <name type="scientific">Staphylococcus condimenti</name>
    <dbReference type="NCBI Taxonomy" id="70255"/>
    <lineage>
        <taxon>Bacteria</taxon>
        <taxon>Bacillati</taxon>
        <taxon>Bacillota</taxon>
        <taxon>Bacilli</taxon>
        <taxon>Bacillales</taxon>
        <taxon>Staphylococcaceae</taxon>
        <taxon>Staphylococcus</taxon>
    </lineage>
</organism>
<name>A0A143PCT9_9STAP</name>
<evidence type="ECO:0000256" key="3">
    <source>
        <dbReference type="ARBA" id="ARBA00012438"/>
    </source>
</evidence>
<keyword evidence="7 15" id="KW-0812">Transmembrane</keyword>
<dbReference type="PANTHER" id="PTHR34220">
    <property type="entry name" value="SENSOR HISTIDINE KINASE YPDA"/>
    <property type="match status" value="1"/>
</dbReference>
<evidence type="ECO:0000256" key="1">
    <source>
        <dbReference type="ARBA" id="ARBA00000085"/>
    </source>
</evidence>
<dbReference type="InterPro" id="IPR029016">
    <property type="entry name" value="GAF-like_dom_sf"/>
</dbReference>
<evidence type="ECO:0000256" key="4">
    <source>
        <dbReference type="ARBA" id="ARBA00022475"/>
    </source>
</evidence>
<protein>
    <recommendedName>
        <fullName evidence="3">histidine kinase</fullName>
        <ecNumber evidence="3">2.7.13.3</ecNumber>
    </recommendedName>
    <alternativeName>
        <fullName evidence="14">Autolysin sensor kinase</fullName>
    </alternativeName>
</protein>
<dbReference type="GO" id="GO:0071555">
    <property type="term" value="P:cell wall organization"/>
    <property type="evidence" value="ECO:0007669"/>
    <property type="project" value="InterPro"/>
</dbReference>
<keyword evidence="13 15" id="KW-0472">Membrane</keyword>
<evidence type="ECO:0000256" key="15">
    <source>
        <dbReference type="SAM" id="Phobius"/>
    </source>
</evidence>
<evidence type="ECO:0000313" key="20">
    <source>
        <dbReference type="Proteomes" id="UP000293854"/>
    </source>
</evidence>
<evidence type="ECO:0000256" key="14">
    <source>
        <dbReference type="ARBA" id="ARBA00029830"/>
    </source>
</evidence>
<keyword evidence="10" id="KW-0067">ATP-binding</keyword>
<dbReference type="InterPro" id="IPR050640">
    <property type="entry name" value="Bact_2-comp_sensor_kinase"/>
</dbReference>
<evidence type="ECO:0000256" key="5">
    <source>
        <dbReference type="ARBA" id="ARBA00022553"/>
    </source>
</evidence>
<dbReference type="Gene3D" id="1.10.1760.20">
    <property type="match status" value="1"/>
</dbReference>
<evidence type="ECO:0000313" key="21">
    <source>
        <dbReference type="Proteomes" id="UP000595942"/>
    </source>
</evidence>
<dbReference type="Pfam" id="PF07694">
    <property type="entry name" value="5TM-5TMR_LYT"/>
    <property type="match status" value="1"/>
</dbReference>
<feature type="transmembrane region" description="Helical" evidence="15">
    <location>
        <begin position="179"/>
        <end position="206"/>
    </location>
</feature>
<evidence type="ECO:0000256" key="6">
    <source>
        <dbReference type="ARBA" id="ARBA00022679"/>
    </source>
</evidence>
<feature type="domain" description="GAF" evidence="16">
    <location>
        <begin position="238"/>
        <end position="373"/>
    </location>
</feature>
<dbReference type="KEGG" id="scv:A4G25_10530"/>
<dbReference type="SUPFAM" id="SSF55874">
    <property type="entry name" value="ATPase domain of HSP90 chaperone/DNA topoisomerase II/histidine kinase"/>
    <property type="match status" value="1"/>
</dbReference>
<feature type="transmembrane region" description="Helical" evidence="15">
    <location>
        <begin position="5"/>
        <end position="22"/>
    </location>
</feature>
<evidence type="ECO:0000256" key="2">
    <source>
        <dbReference type="ARBA" id="ARBA00004651"/>
    </source>
</evidence>
<feature type="transmembrane region" description="Helical" evidence="15">
    <location>
        <begin position="87"/>
        <end position="115"/>
    </location>
</feature>
<dbReference type="InterPro" id="IPR003594">
    <property type="entry name" value="HATPase_dom"/>
</dbReference>
<feature type="transmembrane region" description="Helical" evidence="15">
    <location>
        <begin position="151"/>
        <end position="173"/>
    </location>
</feature>
<keyword evidence="4" id="KW-1003">Cell membrane</keyword>
<keyword evidence="21" id="KW-1185">Reference proteome</keyword>
<dbReference type="AlphaFoldDB" id="A0A143PCT9"/>
<dbReference type="SMART" id="SM00387">
    <property type="entry name" value="HATPase_c"/>
    <property type="match status" value="1"/>
</dbReference>
<dbReference type="RefSeq" id="WP_047131558.1">
    <property type="nucleotide sequence ID" value="NZ_CP015114.1"/>
</dbReference>
<proteinExistence type="predicted"/>
<dbReference type="Proteomes" id="UP000595942">
    <property type="component" value="Chromosome"/>
</dbReference>
<sequence>MLNLFILLLERVGLIIVLAYILMNFKYFKNLMQNRETWRAKWQLTVMFVIFALLSNVTGVVIRDSHILSGQLYTHLAPDTSLANTRVLTIGVSGLVGGPVVALIVGVISGIYRFYIGGANAFTYFISSILIALVSGYVGRYYLKARRYPPVLLGALIGASLEVIQMLCILFFAENSGHAWSLVSFIALPMILINSIGTAIFLSIIISTLKQEEQTRGVQTHDVLQIANETLPYFREGLNEASANKAAHIIKDLMQVSAVAITNRHDILAHVGAGSDHHVPQKEIITELSKEVILTGKLKEAHSRSEIGCNHPNCPLQAAIVIPLHIQDKVVGTLKLYFTDAHRLTFVEKQLATGLANIFSSQLELGQAEAQSKLLKDAEIKSLQAQVNPHFFFNAINTISAMVRIDSEKARKLLLQLSQFFRSNLQGARNNTITLDKELQQVEAYLSLEQARFPNRFNVNFDIDPACRNALLPPFIIQVLVENAIRHAFKDRRTDNRIDVIVRDENGQLYLEVKDNGIGIPKDKLPYIGKAIVHSDTGGTGSALENLNLRLSGLFGTNALLHIDSNSNGTAVSCRIPFRSDNKEVEEYEDTHR</sequence>
<dbReference type="InterPro" id="IPR010559">
    <property type="entry name" value="Sig_transdc_His_kin_internal"/>
</dbReference>
<evidence type="ECO:0000256" key="10">
    <source>
        <dbReference type="ARBA" id="ARBA00022840"/>
    </source>
</evidence>
<feature type="transmembrane region" description="Helical" evidence="15">
    <location>
        <begin position="121"/>
        <end position="139"/>
    </location>
</feature>
<dbReference type="Gene3D" id="3.30.565.10">
    <property type="entry name" value="Histidine kinase-like ATPase, C-terminal domain"/>
    <property type="match status" value="1"/>
</dbReference>
<reference evidence="18 21" key="2">
    <citation type="submission" date="2021-01" db="EMBL/GenBank/DDBJ databases">
        <title>FDA dAtabase for Regulatory Grade micrObial Sequences (FDA-ARGOS): Supporting development and validation of Infectious Disease Dx tests.</title>
        <authorList>
            <person name="Sproer C."/>
            <person name="Gronow S."/>
            <person name="Severitt S."/>
            <person name="Schroder I."/>
            <person name="Tallon L."/>
            <person name="Sadzewicz L."/>
            <person name="Zhao X."/>
            <person name="Boylan J."/>
            <person name="Ott S."/>
            <person name="Bowen H."/>
            <person name="Vavikolanu K."/>
            <person name="Mehta A."/>
            <person name="Aluvathingal J."/>
            <person name="Nadendla S."/>
            <person name="Lowell S."/>
            <person name="Myers T."/>
            <person name="Yan Y."/>
            <person name="Sichtig H."/>
        </authorList>
    </citation>
    <scope>NUCLEOTIDE SEQUENCE [LARGE SCALE GENOMIC DNA]</scope>
    <source>
        <strain evidence="18 21">FDAARGOS_1148</strain>
    </source>
</reference>